<dbReference type="AlphaFoldDB" id="A0A7L9SQR5"/>
<accession>A0A7L9SQR5</accession>
<gene>
    <name evidence="2" type="ORF">BE0216_07120</name>
</gene>
<name>A0A7L9SQR5_9BIFI</name>
<organism evidence="2 3">
    <name type="scientific">Bifidobacterium eulemuris</name>
    <dbReference type="NCBI Taxonomy" id="1765219"/>
    <lineage>
        <taxon>Bacteria</taxon>
        <taxon>Bacillati</taxon>
        <taxon>Actinomycetota</taxon>
        <taxon>Actinomycetes</taxon>
        <taxon>Bifidobacteriales</taxon>
        <taxon>Bifidobacteriaceae</taxon>
        <taxon>Bifidobacterium</taxon>
    </lineage>
</organism>
<sequence>MHDFTKSFCKPNAAAENRGGENNVFQVGNSEESHYWLSQVGHYSARGRRLERLAAIAASGSIAAGFLGLVVVAGLLLAAAVGCALSALHAANEVDAAMTLLEWTLAAPTRSEVRA</sequence>
<dbReference type="Proteomes" id="UP000593943">
    <property type="component" value="Chromosome"/>
</dbReference>
<reference evidence="2 3" key="1">
    <citation type="submission" date="2020-10" db="EMBL/GenBank/DDBJ databases">
        <title>Genome sequencing of Bifidobacterium eulemuris_DSMZ_100216.</title>
        <authorList>
            <person name="Kim J."/>
        </authorList>
    </citation>
    <scope>NUCLEOTIDE SEQUENCE [LARGE SCALE GENOMIC DNA]</scope>
    <source>
        <strain evidence="2 3">DSM 100216</strain>
    </source>
</reference>
<feature type="transmembrane region" description="Helical" evidence="1">
    <location>
        <begin position="53"/>
        <end position="81"/>
    </location>
</feature>
<dbReference type="EMBL" id="CP062938">
    <property type="protein sequence ID" value="QOL32249.1"/>
    <property type="molecule type" value="Genomic_DNA"/>
</dbReference>
<dbReference type="OrthoDB" id="9945301at2"/>
<evidence type="ECO:0000313" key="2">
    <source>
        <dbReference type="EMBL" id="QOL32249.1"/>
    </source>
</evidence>
<keyword evidence="1" id="KW-1133">Transmembrane helix</keyword>
<evidence type="ECO:0000313" key="3">
    <source>
        <dbReference type="Proteomes" id="UP000593943"/>
    </source>
</evidence>
<keyword evidence="3" id="KW-1185">Reference proteome</keyword>
<keyword evidence="1" id="KW-0472">Membrane</keyword>
<evidence type="ECO:0000256" key="1">
    <source>
        <dbReference type="SAM" id="Phobius"/>
    </source>
</evidence>
<protein>
    <submittedName>
        <fullName evidence="2">Uncharacterized protein</fullName>
    </submittedName>
</protein>
<dbReference type="KEGG" id="beu:BE0216_07120"/>
<proteinExistence type="predicted"/>
<dbReference type="RefSeq" id="WP_143148025.1">
    <property type="nucleotide sequence ID" value="NZ_CP062938.1"/>
</dbReference>
<keyword evidence="1" id="KW-0812">Transmembrane</keyword>